<reference evidence="1 2" key="1">
    <citation type="journal article" date="2015" name="Proc. Natl. Acad. Sci. U.S.A.">
        <title>The resurrection genome of Boea hygrometrica: A blueprint for survival of dehydration.</title>
        <authorList>
            <person name="Xiao L."/>
            <person name="Yang G."/>
            <person name="Zhang L."/>
            <person name="Yang X."/>
            <person name="Zhao S."/>
            <person name="Ji Z."/>
            <person name="Zhou Q."/>
            <person name="Hu M."/>
            <person name="Wang Y."/>
            <person name="Chen M."/>
            <person name="Xu Y."/>
            <person name="Jin H."/>
            <person name="Xiao X."/>
            <person name="Hu G."/>
            <person name="Bao F."/>
            <person name="Hu Y."/>
            <person name="Wan P."/>
            <person name="Li L."/>
            <person name="Deng X."/>
            <person name="Kuang T."/>
            <person name="Xiang C."/>
            <person name="Zhu J.K."/>
            <person name="Oliver M.J."/>
            <person name="He Y."/>
        </authorList>
    </citation>
    <scope>NUCLEOTIDE SEQUENCE [LARGE SCALE GENOMIC DNA]</scope>
    <source>
        <strain evidence="2">cv. XS01</strain>
    </source>
</reference>
<proteinExistence type="predicted"/>
<protein>
    <submittedName>
        <fullName evidence="1">Uncharacterized protein</fullName>
    </submittedName>
</protein>
<dbReference type="EMBL" id="KV011879">
    <property type="protein sequence ID" value="KZV25379.1"/>
    <property type="molecule type" value="Genomic_DNA"/>
</dbReference>
<name>A0A2Z7B128_9LAMI</name>
<dbReference type="AlphaFoldDB" id="A0A2Z7B128"/>
<sequence>MQEKLALALVITARRRCLIFLSHPITVLTNSALGQIVSHPDASGRLVKWVT</sequence>
<evidence type="ECO:0000313" key="1">
    <source>
        <dbReference type="EMBL" id="KZV25379.1"/>
    </source>
</evidence>
<gene>
    <name evidence="1" type="ORF">F511_07263</name>
</gene>
<keyword evidence="2" id="KW-1185">Reference proteome</keyword>
<dbReference type="OrthoDB" id="1934387at2759"/>
<evidence type="ECO:0000313" key="2">
    <source>
        <dbReference type="Proteomes" id="UP000250235"/>
    </source>
</evidence>
<dbReference type="Proteomes" id="UP000250235">
    <property type="component" value="Unassembled WGS sequence"/>
</dbReference>
<accession>A0A2Z7B128</accession>
<organism evidence="1 2">
    <name type="scientific">Dorcoceras hygrometricum</name>
    <dbReference type="NCBI Taxonomy" id="472368"/>
    <lineage>
        <taxon>Eukaryota</taxon>
        <taxon>Viridiplantae</taxon>
        <taxon>Streptophyta</taxon>
        <taxon>Embryophyta</taxon>
        <taxon>Tracheophyta</taxon>
        <taxon>Spermatophyta</taxon>
        <taxon>Magnoliopsida</taxon>
        <taxon>eudicotyledons</taxon>
        <taxon>Gunneridae</taxon>
        <taxon>Pentapetalae</taxon>
        <taxon>asterids</taxon>
        <taxon>lamiids</taxon>
        <taxon>Lamiales</taxon>
        <taxon>Gesneriaceae</taxon>
        <taxon>Didymocarpoideae</taxon>
        <taxon>Trichosporeae</taxon>
        <taxon>Loxocarpinae</taxon>
        <taxon>Dorcoceras</taxon>
    </lineage>
</organism>